<dbReference type="AlphaFoldDB" id="A0AA38P1W7"/>
<dbReference type="PROSITE" id="PS51186">
    <property type="entry name" value="GNAT"/>
    <property type="match status" value="1"/>
</dbReference>
<feature type="domain" description="N-acetyltransferase" evidence="3">
    <location>
        <begin position="39"/>
        <end position="212"/>
    </location>
</feature>
<keyword evidence="5" id="KW-1185">Reference proteome</keyword>
<dbReference type="InterPro" id="IPR000182">
    <property type="entry name" value="GNAT_dom"/>
</dbReference>
<dbReference type="PANTHER" id="PTHR10908:SF0">
    <property type="entry name" value="SEROTONIN N-ACETYLTRANSFERASE"/>
    <property type="match status" value="1"/>
</dbReference>
<dbReference type="Gene3D" id="3.40.630.30">
    <property type="match status" value="1"/>
</dbReference>
<dbReference type="Proteomes" id="UP001163846">
    <property type="component" value="Unassembled WGS sequence"/>
</dbReference>
<dbReference type="InterPro" id="IPR051635">
    <property type="entry name" value="SNAT-like"/>
</dbReference>
<evidence type="ECO:0000256" key="1">
    <source>
        <dbReference type="ARBA" id="ARBA00022679"/>
    </source>
</evidence>
<dbReference type="CDD" id="cd04301">
    <property type="entry name" value="NAT_SF"/>
    <property type="match status" value="1"/>
</dbReference>
<proteinExistence type="predicted"/>
<dbReference type="GO" id="GO:0005737">
    <property type="term" value="C:cytoplasm"/>
    <property type="evidence" value="ECO:0007669"/>
    <property type="project" value="TreeGrafter"/>
</dbReference>
<evidence type="ECO:0000256" key="2">
    <source>
        <dbReference type="ARBA" id="ARBA00023315"/>
    </source>
</evidence>
<protein>
    <submittedName>
        <fullName evidence="4">Acyl-CoA N-acyltransferase</fullName>
    </submittedName>
</protein>
<dbReference type="EMBL" id="MU806485">
    <property type="protein sequence ID" value="KAJ3834787.1"/>
    <property type="molecule type" value="Genomic_DNA"/>
</dbReference>
<comment type="caution">
    <text evidence="4">The sequence shown here is derived from an EMBL/GenBank/DDBJ whole genome shotgun (WGS) entry which is preliminary data.</text>
</comment>
<gene>
    <name evidence="4" type="ORF">F5878DRAFT_629679</name>
</gene>
<organism evidence="4 5">
    <name type="scientific">Lentinula raphanica</name>
    <dbReference type="NCBI Taxonomy" id="153919"/>
    <lineage>
        <taxon>Eukaryota</taxon>
        <taxon>Fungi</taxon>
        <taxon>Dikarya</taxon>
        <taxon>Basidiomycota</taxon>
        <taxon>Agaricomycotina</taxon>
        <taxon>Agaricomycetes</taxon>
        <taxon>Agaricomycetidae</taxon>
        <taxon>Agaricales</taxon>
        <taxon>Marasmiineae</taxon>
        <taxon>Omphalotaceae</taxon>
        <taxon>Lentinula</taxon>
    </lineage>
</organism>
<dbReference type="PANTHER" id="PTHR10908">
    <property type="entry name" value="SEROTONIN N-ACETYLTRANSFERASE"/>
    <property type="match status" value="1"/>
</dbReference>
<dbReference type="Pfam" id="PF13673">
    <property type="entry name" value="Acetyltransf_10"/>
    <property type="match status" value="1"/>
</dbReference>
<name>A0AA38P1W7_9AGAR</name>
<reference evidence="4" key="1">
    <citation type="submission" date="2022-08" db="EMBL/GenBank/DDBJ databases">
        <authorList>
            <consortium name="DOE Joint Genome Institute"/>
            <person name="Min B."/>
            <person name="Riley R."/>
            <person name="Sierra-Patev S."/>
            <person name="Naranjo-Ortiz M."/>
            <person name="Looney B."/>
            <person name="Konkel Z."/>
            <person name="Slot J.C."/>
            <person name="Sakamoto Y."/>
            <person name="Steenwyk J.L."/>
            <person name="Rokas A."/>
            <person name="Carro J."/>
            <person name="Camarero S."/>
            <person name="Ferreira P."/>
            <person name="Molpeceres G."/>
            <person name="Ruiz-Duenas F.J."/>
            <person name="Serrano A."/>
            <person name="Henrissat B."/>
            <person name="Drula E."/>
            <person name="Hughes K.W."/>
            <person name="Mata J.L."/>
            <person name="Ishikawa N.K."/>
            <person name="Vargas-Isla R."/>
            <person name="Ushijima S."/>
            <person name="Smith C.A."/>
            <person name="Ahrendt S."/>
            <person name="Andreopoulos W."/>
            <person name="He G."/>
            <person name="Labutti K."/>
            <person name="Lipzen A."/>
            <person name="Ng V."/>
            <person name="Sandor L."/>
            <person name="Barry K."/>
            <person name="Martinez A.T."/>
            <person name="Xiao Y."/>
            <person name="Gibbons J.G."/>
            <person name="Terashima K."/>
            <person name="Hibbett D.S."/>
            <person name="Grigoriev I.V."/>
        </authorList>
    </citation>
    <scope>NUCLEOTIDE SEQUENCE</scope>
    <source>
        <strain evidence="4">TFB9207</strain>
    </source>
</reference>
<dbReference type="GO" id="GO:0004059">
    <property type="term" value="F:aralkylamine N-acetyltransferase activity"/>
    <property type="evidence" value="ECO:0007669"/>
    <property type="project" value="TreeGrafter"/>
</dbReference>
<evidence type="ECO:0000259" key="3">
    <source>
        <dbReference type="PROSITE" id="PS51186"/>
    </source>
</evidence>
<evidence type="ECO:0000313" key="5">
    <source>
        <dbReference type="Proteomes" id="UP001163846"/>
    </source>
</evidence>
<evidence type="ECO:0000313" key="4">
    <source>
        <dbReference type="EMBL" id="KAJ3834787.1"/>
    </source>
</evidence>
<sequence>MRTSCRNCSCLAPAWLKSAFGTFSGSCIRPQPQLLMKSLMLELVQADQLERAIEIELEGYPADEAASLESFQLRQSQAPELFLGAFKSKPKSSSPESTDLELIAYICGTQSNSSQLTHSSMSQHVPGGSSVCIHSVCVSKDYRRQGVALELLEEYVKRLRDLRRFKDNIERILLISHEELIPLYAKAGFKLVGESSVKHGERIWYEMELELDL</sequence>
<keyword evidence="2" id="KW-0012">Acyltransferase</keyword>
<accession>A0AA38P1W7</accession>
<dbReference type="InterPro" id="IPR016181">
    <property type="entry name" value="Acyl_CoA_acyltransferase"/>
</dbReference>
<keyword evidence="1" id="KW-0808">Transferase</keyword>
<dbReference type="SUPFAM" id="SSF55729">
    <property type="entry name" value="Acyl-CoA N-acyltransferases (Nat)"/>
    <property type="match status" value="1"/>
</dbReference>